<dbReference type="Proteomes" id="UP000070376">
    <property type="component" value="Unassembled WGS sequence"/>
</dbReference>
<proteinExistence type="predicted"/>
<reference evidence="2" key="1">
    <citation type="submission" date="2016-01" db="EMBL/GenBank/DDBJ databases">
        <authorList>
            <person name="Mitreva M."/>
            <person name="Pepin K.H."/>
            <person name="Mihindukulasuriya K.A."/>
            <person name="Fulton R."/>
            <person name="Fronick C."/>
            <person name="O'Laughlin M."/>
            <person name="Miner T."/>
            <person name="Herter B."/>
            <person name="Rosa B.A."/>
            <person name="Cordes M."/>
            <person name="Tomlinson C."/>
            <person name="Wollam A."/>
            <person name="Palsikar V.B."/>
            <person name="Mardis E.R."/>
            <person name="Wilson R.K."/>
        </authorList>
    </citation>
    <scope>NUCLEOTIDE SEQUENCE [LARGE SCALE GENOMIC DNA]</scope>
    <source>
        <strain evidence="2">GED7749B</strain>
    </source>
</reference>
<comment type="caution">
    <text evidence="1">The sequence shown here is derived from an EMBL/GenBank/DDBJ whole genome shotgun (WGS) entry which is preliminary data.</text>
</comment>
<gene>
    <name evidence="1" type="ORF">HMPREF3213_03258</name>
</gene>
<dbReference type="AlphaFoldDB" id="A0A133KD01"/>
<dbReference type="EMBL" id="LRPN01000169">
    <property type="protein sequence ID" value="KWZ77410.1"/>
    <property type="molecule type" value="Genomic_DNA"/>
</dbReference>
<dbReference type="PATRIC" id="fig|1398.22.peg.3271"/>
<name>A0A133KD01_HEYCO</name>
<protein>
    <submittedName>
        <fullName evidence="1">Uncharacterized protein</fullName>
    </submittedName>
</protein>
<evidence type="ECO:0000313" key="1">
    <source>
        <dbReference type="EMBL" id="KWZ77410.1"/>
    </source>
</evidence>
<organism evidence="1 2">
    <name type="scientific">Heyndrickxia coagulans</name>
    <name type="common">Weizmannia coagulans</name>
    <dbReference type="NCBI Taxonomy" id="1398"/>
    <lineage>
        <taxon>Bacteria</taxon>
        <taxon>Bacillati</taxon>
        <taxon>Bacillota</taxon>
        <taxon>Bacilli</taxon>
        <taxon>Bacillales</taxon>
        <taxon>Bacillaceae</taxon>
        <taxon>Heyndrickxia</taxon>
    </lineage>
</organism>
<sequence>MPRCPALYLNTSNVKVQRLKTSRKRPRHSYLNTSNVKVQRIETVNWIFKLSI</sequence>
<evidence type="ECO:0000313" key="2">
    <source>
        <dbReference type="Proteomes" id="UP000070376"/>
    </source>
</evidence>
<accession>A0A133KD01</accession>